<sequence>MVLNVVVNLNSLIPISKKNNYIFEKLCYYQQIYHLINDCPSTILLDGMADLPTARIHKIRPGNVCDKQPDCLGNAKYVIGTILAVDWPFRQRTTSNSVD</sequence>
<proteinExistence type="predicted"/>
<reference evidence="1 2" key="1">
    <citation type="submission" date="2019-08" db="EMBL/GenBank/DDBJ databases">
        <authorList>
            <person name="Alioto T."/>
            <person name="Alioto T."/>
            <person name="Gomez Garrido J."/>
        </authorList>
    </citation>
    <scope>NUCLEOTIDE SEQUENCE [LARGE SCALE GENOMIC DNA]</scope>
</reference>
<protein>
    <submittedName>
        <fullName evidence="1">Uncharacterized protein</fullName>
    </submittedName>
</protein>
<name>A0A5E4NS73_9HEMI</name>
<gene>
    <name evidence="1" type="ORF">CINCED_3A006238</name>
</gene>
<accession>A0A5E4NS73</accession>
<keyword evidence="2" id="KW-1185">Reference proteome</keyword>
<dbReference type="Proteomes" id="UP000325440">
    <property type="component" value="Unassembled WGS sequence"/>
</dbReference>
<evidence type="ECO:0000313" key="1">
    <source>
        <dbReference type="EMBL" id="VVC45584.1"/>
    </source>
</evidence>
<organism evidence="1 2">
    <name type="scientific">Cinara cedri</name>
    <dbReference type="NCBI Taxonomy" id="506608"/>
    <lineage>
        <taxon>Eukaryota</taxon>
        <taxon>Metazoa</taxon>
        <taxon>Ecdysozoa</taxon>
        <taxon>Arthropoda</taxon>
        <taxon>Hexapoda</taxon>
        <taxon>Insecta</taxon>
        <taxon>Pterygota</taxon>
        <taxon>Neoptera</taxon>
        <taxon>Paraneoptera</taxon>
        <taxon>Hemiptera</taxon>
        <taxon>Sternorrhyncha</taxon>
        <taxon>Aphidomorpha</taxon>
        <taxon>Aphidoidea</taxon>
        <taxon>Aphididae</taxon>
        <taxon>Lachninae</taxon>
        <taxon>Cinara</taxon>
    </lineage>
</organism>
<dbReference type="EMBL" id="CABPRJ010002406">
    <property type="protein sequence ID" value="VVC45584.1"/>
    <property type="molecule type" value="Genomic_DNA"/>
</dbReference>
<evidence type="ECO:0000313" key="2">
    <source>
        <dbReference type="Proteomes" id="UP000325440"/>
    </source>
</evidence>
<dbReference type="AlphaFoldDB" id="A0A5E4NS73"/>